<gene>
    <name evidence="12" type="ORF">EVOR1521_LOCUS7346</name>
</gene>
<keyword evidence="6" id="KW-0833">Ubl conjugation pathway</keyword>
<name>A0AA36I2L3_9DINO</name>
<evidence type="ECO:0000256" key="5">
    <source>
        <dbReference type="ARBA" id="ARBA00022771"/>
    </source>
</evidence>
<keyword evidence="7" id="KW-0862">Zinc</keyword>
<dbReference type="CDD" id="cd16495">
    <property type="entry name" value="RING_CH-C4HC3_MARCH"/>
    <property type="match status" value="1"/>
</dbReference>
<dbReference type="Gene3D" id="3.40.1740.10">
    <property type="entry name" value="VC0467-like"/>
    <property type="match status" value="1"/>
</dbReference>
<feature type="domain" description="RING-CH-type" evidence="11">
    <location>
        <begin position="29"/>
        <end position="104"/>
    </location>
</feature>
<keyword evidence="2" id="KW-0808">Transferase</keyword>
<feature type="region of interest" description="Disordered" evidence="10">
    <location>
        <begin position="1"/>
        <end position="29"/>
    </location>
</feature>
<dbReference type="Pfam" id="PF02622">
    <property type="entry name" value="DUF179"/>
    <property type="match status" value="1"/>
</dbReference>
<organism evidence="12 13">
    <name type="scientific">Effrenium voratum</name>
    <dbReference type="NCBI Taxonomy" id="2562239"/>
    <lineage>
        <taxon>Eukaryota</taxon>
        <taxon>Sar</taxon>
        <taxon>Alveolata</taxon>
        <taxon>Dinophyceae</taxon>
        <taxon>Suessiales</taxon>
        <taxon>Symbiodiniaceae</taxon>
        <taxon>Effrenium</taxon>
    </lineage>
</organism>
<evidence type="ECO:0000256" key="3">
    <source>
        <dbReference type="ARBA" id="ARBA00022692"/>
    </source>
</evidence>
<accession>A0AA36I2L3</accession>
<evidence type="ECO:0000256" key="8">
    <source>
        <dbReference type="ARBA" id="ARBA00022989"/>
    </source>
</evidence>
<evidence type="ECO:0000313" key="13">
    <source>
        <dbReference type="Proteomes" id="UP001178507"/>
    </source>
</evidence>
<feature type="compositionally biased region" description="Acidic residues" evidence="10">
    <location>
        <begin position="532"/>
        <end position="560"/>
    </location>
</feature>
<dbReference type="SUPFAM" id="SSF57850">
    <property type="entry name" value="RING/U-box"/>
    <property type="match status" value="1"/>
</dbReference>
<sequence>GYPATPSTSASEASETTTGEVKDSGPAEKEVEEEHLCRFCFEGDEEDELISPCRCSGGQKFVHLKCLRMWQRAVLVSQPTHPDLYDHDTRQRICNVCKTEFSCHPPTRAELLASFTGPELAALIEERCFIGSAENFSRELERQVASFPGIMREGIVCLNWIRGLFLIVKVVEDRHRGIVLLRVSDDEELRLFMQHLESDARTFHLRGRRYQVLPQGPLKNLTDQDPPEARRELMRSVRTPTSIRLRPDPVDCGEDGIVAVNLARPFDLASSGRTVLRARQRAAYHAAEARVLTDRGQQELRSQVTHFIGGPCEEEKVACCVVASASGYSIVQDDACLLAGLSAAEELAGAALSEASAEGAEAALRLAADSTNAADGAAIQENSVPKRRRLVLSRSQLSSAASPASCEAGPDGNSPVRVFVYWGYAGWSRCQLMGEIARGSWGLCKADTQDVVSKRPDEVWQSVYPRLVFAPKSEMSEAYGGESPEEERRQQLRRMAIIHDLLTGRQGRDEEAVAEEAEDPAPERAALAQELEAADADAEEAEESAAVTDSDEVSGEEEDTASAPAEASLASFASAATRQCSP</sequence>
<evidence type="ECO:0000259" key="11">
    <source>
        <dbReference type="PROSITE" id="PS51292"/>
    </source>
</evidence>
<keyword evidence="3" id="KW-0812">Transmembrane</keyword>
<keyword evidence="4" id="KW-0479">Metal-binding</keyword>
<feature type="compositionally biased region" description="Basic and acidic residues" evidence="10">
    <location>
        <begin position="20"/>
        <end position="29"/>
    </location>
</feature>
<dbReference type="GO" id="GO:0008270">
    <property type="term" value="F:zinc ion binding"/>
    <property type="evidence" value="ECO:0007669"/>
    <property type="project" value="UniProtKB-KW"/>
</dbReference>
<dbReference type="InterPro" id="IPR011016">
    <property type="entry name" value="Znf_RING-CH"/>
</dbReference>
<keyword evidence="5" id="KW-0863">Zinc-finger</keyword>
<dbReference type="PANTHER" id="PTHR46065:SF3">
    <property type="entry name" value="FI20425P1"/>
    <property type="match status" value="1"/>
</dbReference>
<dbReference type="SMART" id="SM00744">
    <property type="entry name" value="RINGv"/>
    <property type="match status" value="1"/>
</dbReference>
<dbReference type="InterPro" id="IPR003774">
    <property type="entry name" value="AlgH-like"/>
</dbReference>
<evidence type="ECO:0000256" key="2">
    <source>
        <dbReference type="ARBA" id="ARBA00022679"/>
    </source>
</evidence>
<evidence type="ECO:0000256" key="7">
    <source>
        <dbReference type="ARBA" id="ARBA00022833"/>
    </source>
</evidence>
<dbReference type="EMBL" id="CAUJNA010000583">
    <property type="protein sequence ID" value="CAJ1378969.1"/>
    <property type="molecule type" value="Genomic_DNA"/>
</dbReference>
<comment type="subcellular location">
    <subcellularLocation>
        <location evidence="1">Membrane</location>
        <topology evidence="1">Multi-pass membrane protein</topology>
    </subcellularLocation>
</comment>
<evidence type="ECO:0000256" key="4">
    <source>
        <dbReference type="ARBA" id="ARBA00022723"/>
    </source>
</evidence>
<dbReference type="Gene3D" id="3.30.40.10">
    <property type="entry name" value="Zinc/RING finger domain, C3HC4 (zinc finger)"/>
    <property type="match status" value="1"/>
</dbReference>
<feature type="compositionally biased region" description="Low complexity" evidence="10">
    <location>
        <begin position="1"/>
        <end position="18"/>
    </location>
</feature>
<dbReference type="SUPFAM" id="SSF143456">
    <property type="entry name" value="VC0467-like"/>
    <property type="match status" value="1"/>
</dbReference>
<feature type="non-terminal residue" evidence="12">
    <location>
        <position position="582"/>
    </location>
</feature>
<evidence type="ECO:0000256" key="10">
    <source>
        <dbReference type="SAM" id="MobiDB-lite"/>
    </source>
</evidence>
<dbReference type="InterPro" id="IPR013083">
    <property type="entry name" value="Znf_RING/FYVE/PHD"/>
</dbReference>
<protein>
    <recommendedName>
        <fullName evidence="11">RING-CH-type domain-containing protein</fullName>
    </recommendedName>
</protein>
<comment type="caution">
    <text evidence="12">The sequence shown here is derived from an EMBL/GenBank/DDBJ whole genome shotgun (WGS) entry which is preliminary data.</text>
</comment>
<dbReference type="Pfam" id="PF12906">
    <property type="entry name" value="RINGv"/>
    <property type="match status" value="1"/>
</dbReference>
<dbReference type="GO" id="GO:0016740">
    <property type="term" value="F:transferase activity"/>
    <property type="evidence" value="ECO:0007669"/>
    <property type="project" value="UniProtKB-KW"/>
</dbReference>
<evidence type="ECO:0000256" key="9">
    <source>
        <dbReference type="ARBA" id="ARBA00023136"/>
    </source>
</evidence>
<dbReference type="PANTHER" id="PTHR46065">
    <property type="entry name" value="E3 UBIQUITIN-PROTEIN LIGASE MARCH 2/3 FAMILY MEMBER"/>
    <property type="match status" value="1"/>
</dbReference>
<feature type="region of interest" description="Disordered" evidence="10">
    <location>
        <begin position="504"/>
        <end position="582"/>
    </location>
</feature>
<dbReference type="AlphaFoldDB" id="A0AA36I2L3"/>
<reference evidence="12" key="1">
    <citation type="submission" date="2023-08" db="EMBL/GenBank/DDBJ databases">
        <authorList>
            <person name="Chen Y."/>
            <person name="Shah S."/>
            <person name="Dougan E. K."/>
            <person name="Thang M."/>
            <person name="Chan C."/>
        </authorList>
    </citation>
    <scope>NUCLEOTIDE SEQUENCE</scope>
</reference>
<keyword evidence="13" id="KW-1185">Reference proteome</keyword>
<evidence type="ECO:0000256" key="1">
    <source>
        <dbReference type="ARBA" id="ARBA00004141"/>
    </source>
</evidence>
<dbReference type="GO" id="GO:0016020">
    <property type="term" value="C:membrane"/>
    <property type="evidence" value="ECO:0007669"/>
    <property type="project" value="UniProtKB-SubCell"/>
</dbReference>
<keyword evidence="9" id="KW-0472">Membrane</keyword>
<feature type="compositionally biased region" description="Low complexity" evidence="10">
    <location>
        <begin position="561"/>
        <end position="576"/>
    </location>
</feature>
<proteinExistence type="predicted"/>
<dbReference type="Proteomes" id="UP001178507">
    <property type="component" value="Unassembled WGS sequence"/>
</dbReference>
<keyword evidence="8" id="KW-1133">Transmembrane helix</keyword>
<dbReference type="PROSITE" id="PS51292">
    <property type="entry name" value="ZF_RING_CH"/>
    <property type="match status" value="1"/>
</dbReference>
<evidence type="ECO:0000313" key="12">
    <source>
        <dbReference type="EMBL" id="CAJ1378969.1"/>
    </source>
</evidence>
<evidence type="ECO:0000256" key="6">
    <source>
        <dbReference type="ARBA" id="ARBA00022786"/>
    </source>
</evidence>